<evidence type="ECO:0000313" key="2">
    <source>
        <dbReference type="EMBL" id="MEM0574732.1"/>
    </source>
</evidence>
<dbReference type="EMBL" id="JAZBJM010000015">
    <property type="protein sequence ID" value="MEM0519526.1"/>
    <property type="molecule type" value="Genomic_DNA"/>
</dbReference>
<dbReference type="Proteomes" id="UP001388259">
    <property type="component" value="Unassembled WGS sequence"/>
</dbReference>
<reference evidence="1 4" key="1">
    <citation type="submission" date="2024-01" db="EMBL/GenBank/DDBJ databases">
        <title>Aequorivita flavus sp. nov., isolated from deep-sea sediment.</title>
        <authorList>
            <person name="Chen X."/>
        </authorList>
    </citation>
    <scope>NUCLEOTIDE SEQUENCE</scope>
    <source>
        <strain evidence="1">MCCC 1A16923</strain>
        <strain evidence="2 4">MCCC 1A16935</strain>
    </source>
</reference>
<evidence type="ECO:0000313" key="3">
    <source>
        <dbReference type="Proteomes" id="UP001388259"/>
    </source>
</evidence>
<name>A0AB35YV01_9FLAO</name>
<proteinExistence type="predicted"/>
<dbReference type="RefSeq" id="WP_342687968.1">
    <property type="nucleotide sequence ID" value="NZ_JAZBJM010000015.1"/>
</dbReference>
<dbReference type="PROSITE" id="PS51257">
    <property type="entry name" value="PROKAR_LIPOPROTEIN"/>
    <property type="match status" value="1"/>
</dbReference>
<dbReference type="Proteomes" id="UP001390963">
    <property type="component" value="Unassembled WGS sequence"/>
</dbReference>
<evidence type="ECO:0000313" key="1">
    <source>
        <dbReference type="EMBL" id="MEM0519526.1"/>
    </source>
</evidence>
<dbReference type="EMBL" id="JBANCF010000017">
    <property type="protein sequence ID" value="MEM0574732.1"/>
    <property type="molecule type" value="Genomic_DNA"/>
</dbReference>
<dbReference type="Pfam" id="PF14054">
    <property type="entry name" value="DUF4249"/>
    <property type="match status" value="1"/>
</dbReference>
<sequence>MKKLFIFIIFFGIFSSCEDVIEVELNEAPPRLVIEANCNKNIDEEQVQATVRLTITKPFFGNENTEITDAEVKIITEEGFIINLEYFNNGRYSATFPVEAEKEYTLEIVHQGETYSATEVLYNVSPLEFVEQRNDGGFTGEDIELKVFFTDPADQRNFYFFEGLSEKGDVLDVYNDEFFDGNTIFGYFLVDDLAPEDQVQFNIYGVSQAYYNFMFILLQQTSDQGGGPFETQPATVRGNIVNETNPDNYPLGYFRISEVSTLNYTVQ</sequence>
<comment type="caution">
    <text evidence="1">The sequence shown here is derived from an EMBL/GenBank/DDBJ whole genome shotgun (WGS) entry which is preliminary data.</text>
</comment>
<keyword evidence="4" id="KW-1185">Reference proteome</keyword>
<evidence type="ECO:0000313" key="4">
    <source>
        <dbReference type="Proteomes" id="UP001390963"/>
    </source>
</evidence>
<organism evidence="1 3">
    <name type="scientific">Aequorivita flava</name>
    <dbReference type="NCBI Taxonomy" id="3114371"/>
    <lineage>
        <taxon>Bacteria</taxon>
        <taxon>Pseudomonadati</taxon>
        <taxon>Bacteroidota</taxon>
        <taxon>Flavobacteriia</taxon>
        <taxon>Flavobacteriales</taxon>
        <taxon>Flavobacteriaceae</taxon>
        <taxon>Aequorivita</taxon>
    </lineage>
</organism>
<dbReference type="InterPro" id="IPR025345">
    <property type="entry name" value="DUF4249"/>
</dbReference>
<accession>A0AB35YV01</accession>
<dbReference type="AlphaFoldDB" id="A0AB35YV01"/>
<protein>
    <submittedName>
        <fullName evidence="1">DUF4249 family protein</fullName>
    </submittedName>
</protein>
<gene>
    <name evidence="2" type="ORF">VZD24_14495</name>
    <name evidence="1" type="ORF">VZD85_14285</name>
</gene>